<dbReference type="InterPro" id="IPR017972">
    <property type="entry name" value="Cyt_P450_CS"/>
</dbReference>
<evidence type="ECO:0000256" key="1">
    <source>
        <dbReference type="ARBA" id="ARBA00010617"/>
    </source>
</evidence>
<gene>
    <name evidence="10" type="ORF">CHC_T00008616001</name>
</gene>
<evidence type="ECO:0000256" key="3">
    <source>
        <dbReference type="ARBA" id="ARBA00022723"/>
    </source>
</evidence>
<evidence type="ECO:0000313" key="11">
    <source>
        <dbReference type="Proteomes" id="UP000012073"/>
    </source>
</evidence>
<keyword evidence="2 7" id="KW-0349">Heme</keyword>
<accession>R7QAX1</accession>
<keyword evidence="4 8" id="KW-0560">Oxidoreductase</keyword>
<feature type="binding site" description="axial binding residue" evidence="7">
    <location>
        <position position="486"/>
    </location>
    <ligand>
        <name>heme</name>
        <dbReference type="ChEBI" id="CHEBI:30413"/>
    </ligand>
    <ligandPart>
        <name>Fe</name>
        <dbReference type="ChEBI" id="CHEBI:18248"/>
    </ligandPart>
</feature>
<keyword evidence="9" id="KW-1133">Transmembrane helix</keyword>
<dbReference type="Proteomes" id="UP000012073">
    <property type="component" value="Unassembled WGS sequence"/>
</dbReference>
<dbReference type="KEGG" id="ccp:CHC_T00008616001"/>
<dbReference type="PhylomeDB" id="R7QAX1"/>
<dbReference type="OrthoDB" id="1470350at2759"/>
<dbReference type="STRING" id="2769.R7QAX1"/>
<dbReference type="PANTHER" id="PTHR24291">
    <property type="entry name" value="CYTOCHROME P450 FAMILY 4"/>
    <property type="match status" value="1"/>
</dbReference>
<protein>
    <submittedName>
        <fullName evidence="10">Cytochrome P450 family 808G-CYP808G1</fullName>
    </submittedName>
</protein>
<dbReference type="InterPro" id="IPR002401">
    <property type="entry name" value="Cyt_P450_E_grp-I"/>
</dbReference>
<dbReference type="GO" id="GO:0020037">
    <property type="term" value="F:heme binding"/>
    <property type="evidence" value="ECO:0007669"/>
    <property type="project" value="InterPro"/>
</dbReference>
<dbReference type="SUPFAM" id="SSF48264">
    <property type="entry name" value="Cytochrome P450"/>
    <property type="match status" value="1"/>
</dbReference>
<dbReference type="GeneID" id="17322500"/>
<reference evidence="11" key="1">
    <citation type="journal article" date="2013" name="Proc. Natl. Acad. Sci. U.S.A.">
        <title>Genome structure and metabolic features in the red seaweed Chondrus crispus shed light on evolution of the Archaeplastida.</title>
        <authorList>
            <person name="Collen J."/>
            <person name="Porcel B."/>
            <person name="Carre W."/>
            <person name="Ball S.G."/>
            <person name="Chaparro C."/>
            <person name="Tonon T."/>
            <person name="Barbeyron T."/>
            <person name="Michel G."/>
            <person name="Noel B."/>
            <person name="Valentin K."/>
            <person name="Elias M."/>
            <person name="Artiguenave F."/>
            <person name="Arun A."/>
            <person name="Aury J.M."/>
            <person name="Barbosa-Neto J.F."/>
            <person name="Bothwell J.H."/>
            <person name="Bouget F.Y."/>
            <person name="Brillet L."/>
            <person name="Cabello-Hurtado F."/>
            <person name="Capella-Gutierrez S."/>
            <person name="Charrier B."/>
            <person name="Cladiere L."/>
            <person name="Cock J.M."/>
            <person name="Coelho S.M."/>
            <person name="Colleoni C."/>
            <person name="Czjzek M."/>
            <person name="Da Silva C."/>
            <person name="Delage L."/>
            <person name="Denoeud F."/>
            <person name="Deschamps P."/>
            <person name="Dittami S.M."/>
            <person name="Gabaldon T."/>
            <person name="Gachon C.M."/>
            <person name="Groisillier A."/>
            <person name="Herve C."/>
            <person name="Jabbari K."/>
            <person name="Katinka M."/>
            <person name="Kloareg B."/>
            <person name="Kowalczyk N."/>
            <person name="Labadie K."/>
            <person name="Leblanc C."/>
            <person name="Lopez P.J."/>
            <person name="McLachlan D.H."/>
            <person name="Meslet-Cladiere L."/>
            <person name="Moustafa A."/>
            <person name="Nehr Z."/>
            <person name="Nyvall Collen P."/>
            <person name="Panaud O."/>
            <person name="Partensky F."/>
            <person name="Poulain J."/>
            <person name="Rensing S.A."/>
            <person name="Rousvoal S."/>
            <person name="Samson G."/>
            <person name="Symeonidi A."/>
            <person name="Weissenbach J."/>
            <person name="Zambounis A."/>
            <person name="Wincker P."/>
            <person name="Boyen C."/>
        </authorList>
    </citation>
    <scope>NUCLEOTIDE SEQUENCE [LARGE SCALE GENOMIC DNA]</scope>
    <source>
        <strain evidence="11">cv. Stackhouse</strain>
    </source>
</reference>
<evidence type="ECO:0000256" key="9">
    <source>
        <dbReference type="SAM" id="Phobius"/>
    </source>
</evidence>
<evidence type="ECO:0000256" key="4">
    <source>
        <dbReference type="ARBA" id="ARBA00023002"/>
    </source>
</evidence>
<keyword evidence="11" id="KW-1185">Reference proteome</keyword>
<keyword evidence="9" id="KW-0812">Transmembrane</keyword>
<dbReference type="Pfam" id="PF00067">
    <property type="entry name" value="p450"/>
    <property type="match status" value="1"/>
</dbReference>
<sequence length="548" mass="61759">MPIKQYTPHPSLRSFPVFARKTYCIYFVLYGGCTLASGNVAGNSISETMLLWLSCAVLVVLLCLHRASCFRSCFTLLPGPNFRQYLPNGTVFPLYRDPSKMLRVIVALSKTYGNVFQLWLGPLDTVITSVPTDVAQILSATHLFERPRAMQRMFEAVVPGSLVCTPRHLHAVARRHLRNNFNFTLLEGFHLHMTDAAVELCQVLSDIEERTPPGILSAPFNISEQLSIAAFRVILNVAFGCNLDREQRLHFAKCTDRLVDEMMLDFVGHPLRQWLSNFGSRSRLFNASQKVNEFCQTFILERLGETEEQSRRRPQDLLDAIIDLERADVDKVTSQVVVFAVAGAHTTSETLAWSIYETCCNPSVAHYIHDELQRLLPQKSIHENLSHDEVSKLKYLRNVWKETLRKHPPGPMFARRAVKDVHLSGSGTFVPKGKTVVALSQGSHMDRNVWNKPQLFSPERWGEPNREGEKNSSGAYVPFSVGGRACPGRFLADHEGVLILAEMHRRFEFRLACDADSVASCSGWAEFSRAAAKGQRYEAGLPISLVRR</sequence>
<keyword evidence="6 8" id="KW-0503">Monooxygenase</keyword>
<dbReference type="PRINTS" id="PR00463">
    <property type="entry name" value="EP450I"/>
</dbReference>
<dbReference type="PANTHER" id="PTHR24291:SF50">
    <property type="entry name" value="BIFUNCTIONAL ALBAFLAVENONE MONOOXYGENASE_TERPENE SYNTHASE"/>
    <property type="match status" value="1"/>
</dbReference>
<comment type="similarity">
    <text evidence="1 8">Belongs to the cytochrome P450 family.</text>
</comment>
<organism evidence="10 11">
    <name type="scientific">Chondrus crispus</name>
    <name type="common">Carrageen Irish moss</name>
    <name type="synonym">Polymorpha crispa</name>
    <dbReference type="NCBI Taxonomy" id="2769"/>
    <lineage>
        <taxon>Eukaryota</taxon>
        <taxon>Rhodophyta</taxon>
        <taxon>Florideophyceae</taxon>
        <taxon>Rhodymeniophycidae</taxon>
        <taxon>Gigartinales</taxon>
        <taxon>Gigartinaceae</taxon>
        <taxon>Chondrus</taxon>
    </lineage>
</organism>
<dbReference type="InterPro" id="IPR036396">
    <property type="entry name" value="Cyt_P450_sf"/>
</dbReference>
<keyword evidence="3 7" id="KW-0479">Metal-binding</keyword>
<feature type="transmembrane region" description="Helical" evidence="9">
    <location>
        <begin position="23"/>
        <end position="42"/>
    </location>
</feature>
<dbReference type="Gramene" id="CDF34928">
    <property type="protein sequence ID" value="CDF34928"/>
    <property type="gene ID" value="CHC_T00008616001"/>
</dbReference>
<feature type="transmembrane region" description="Helical" evidence="9">
    <location>
        <begin position="49"/>
        <end position="67"/>
    </location>
</feature>
<dbReference type="EMBL" id="HG001711">
    <property type="protein sequence ID" value="CDF34928.1"/>
    <property type="molecule type" value="Genomic_DNA"/>
</dbReference>
<evidence type="ECO:0000256" key="6">
    <source>
        <dbReference type="ARBA" id="ARBA00023033"/>
    </source>
</evidence>
<evidence type="ECO:0000256" key="7">
    <source>
        <dbReference type="PIRSR" id="PIRSR602401-1"/>
    </source>
</evidence>
<dbReference type="GO" id="GO:0016705">
    <property type="term" value="F:oxidoreductase activity, acting on paired donors, with incorporation or reduction of molecular oxygen"/>
    <property type="evidence" value="ECO:0007669"/>
    <property type="project" value="InterPro"/>
</dbReference>
<proteinExistence type="inferred from homology"/>
<dbReference type="OMA" id="MEEGPGM"/>
<dbReference type="GO" id="GO:0005506">
    <property type="term" value="F:iron ion binding"/>
    <property type="evidence" value="ECO:0007669"/>
    <property type="project" value="InterPro"/>
</dbReference>
<dbReference type="RefSeq" id="XP_005714747.1">
    <property type="nucleotide sequence ID" value="XM_005714690.1"/>
</dbReference>
<comment type="cofactor">
    <cofactor evidence="7">
        <name>heme</name>
        <dbReference type="ChEBI" id="CHEBI:30413"/>
    </cofactor>
</comment>
<dbReference type="InterPro" id="IPR050196">
    <property type="entry name" value="Cytochrome_P450_Monoox"/>
</dbReference>
<name>R7QAX1_CHOCR</name>
<keyword evidence="9" id="KW-0472">Membrane</keyword>
<dbReference type="CDD" id="cd00302">
    <property type="entry name" value="cytochrome_P450"/>
    <property type="match status" value="1"/>
</dbReference>
<evidence type="ECO:0000256" key="8">
    <source>
        <dbReference type="RuleBase" id="RU000461"/>
    </source>
</evidence>
<keyword evidence="5 7" id="KW-0408">Iron</keyword>
<evidence type="ECO:0000256" key="2">
    <source>
        <dbReference type="ARBA" id="ARBA00022617"/>
    </source>
</evidence>
<evidence type="ECO:0000256" key="5">
    <source>
        <dbReference type="ARBA" id="ARBA00023004"/>
    </source>
</evidence>
<dbReference type="PROSITE" id="PS00086">
    <property type="entry name" value="CYTOCHROME_P450"/>
    <property type="match status" value="1"/>
</dbReference>
<dbReference type="Gene3D" id="1.10.630.10">
    <property type="entry name" value="Cytochrome P450"/>
    <property type="match status" value="1"/>
</dbReference>
<evidence type="ECO:0000313" key="10">
    <source>
        <dbReference type="EMBL" id="CDF34928.1"/>
    </source>
</evidence>
<dbReference type="AlphaFoldDB" id="R7QAX1"/>
<dbReference type="PRINTS" id="PR00385">
    <property type="entry name" value="P450"/>
</dbReference>
<dbReference type="InterPro" id="IPR001128">
    <property type="entry name" value="Cyt_P450"/>
</dbReference>
<dbReference type="GO" id="GO:0004497">
    <property type="term" value="F:monooxygenase activity"/>
    <property type="evidence" value="ECO:0007669"/>
    <property type="project" value="UniProtKB-KW"/>
</dbReference>